<dbReference type="Proteomes" id="UP001175000">
    <property type="component" value="Unassembled WGS sequence"/>
</dbReference>
<dbReference type="PRINTS" id="PR00449">
    <property type="entry name" value="RASTRNSFRMNG"/>
</dbReference>
<dbReference type="Gene3D" id="3.40.50.300">
    <property type="entry name" value="P-loop containing nucleotide triphosphate hydrolases"/>
    <property type="match status" value="1"/>
</dbReference>
<name>A0AA39X4E2_9PEZI</name>
<evidence type="ECO:0000313" key="3">
    <source>
        <dbReference type="EMBL" id="KAK0627010.1"/>
    </source>
</evidence>
<accession>A0AA39X4E2</accession>
<dbReference type="AlphaFoldDB" id="A0AA39X4E2"/>
<evidence type="ECO:0000256" key="2">
    <source>
        <dbReference type="ARBA" id="ARBA00023134"/>
    </source>
</evidence>
<dbReference type="Pfam" id="PF00071">
    <property type="entry name" value="Ras"/>
    <property type="match status" value="1"/>
</dbReference>
<keyword evidence="1" id="KW-0547">Nucleotide-binding</keyword>
<dbReference type="InterPro" id="IPR003578">
    <property type="entry name" value="Small_GTPase_Rho"/>
</dbReference>
<dbReference type="SMART" id="SM00174">
    <property type="entry name" value="RHO"/>
    <property type="match status" value="1"/>
</dbReference>
<evidence type="ECO:0000313" key="4">
    <source>
        <dbReference type="Proteomes" id="UP001175000"/>
    </source>
</evidence>
<evidence type="ECO:0000256" key="1">
    <source>
        <dbReference type="ARBA" id="ARBA00022741"/>
    </source>
</evidence>
<dbReference type="InterPro" id="IPR027417">
    <property type="entry name" value="P-loop_NTPase"/>
</dbReference>
<keyword evidence="2" id="KW-0342">GTP-binding</keyword>
<organism evidence="3 4">
    <name type="scientific">Immersiella caudata</name>
    <dbReference type="NCBI Taxonomy" id="314043"/>
    <lineage>
        <taxon>Eukaryota</taxon>
        <taxon>Fungi</taxon>
        <taxon>Dikarya</taxon>
        <taxon>Ascomycota</taxon>
        <taxon>Pezizomycotina</taxon>
        <taxon>Sordariomycetes</taxon>
        <taxon>Sordariomycetidae</taxon>
        <taxon>Sordariales</taxon>
        <taxon>Lasiosphaeriaceae</taxon>
        <taxon>Immersiella</taxon>
    </lineage>
</organism>
<dbReference type="EMBL" id="JAULSU010000002">
    <property type="protein sequence ID" value="KAK0627010.1"/>
    <property type="molecule type" value="Genomic_DNA"/>
</dbReference>
<dbReference type="GO" id="GO:0005525">
    <property type="term" value="F:GTP binding"/>
    <property type="evidence" value="ECO:0007669"/>
    <property type="project" value="UniProtKB-KW"/>
</dbReference>
<reference evidence="3" key="1">
    <citation type="submission" date="2023-06" db="EMBL/GenBank/DDBJ databases">
        <title>Genome-scale phylogeny and comparative genomics of the fungal order Sordariales.</title>
        <authorList>
            <consortium name="Lawrence Berkeley National Laboratory"/>
            <person name="Hensen N."/>
            <person name="Bonometti L."/>
            <person name="Westerberg I."/>
            <person name="Brannstrom I.O."/>
            <person name="Guillou S."/>
            <person name="Cros-Aarteil S."/>
            <person name="Calhoun S."/>
            <person name="Haridas S."/>
            <person name="Kuo A."/>
            <person name="Mondo S."/>
            <person name="Pangilinan J."/>
            <person name="Riley R."/>
            <person name="Labutti K."/>
            <person name="Andreopoulos B."/>
            <person name="Lipzen A."/>
            <person name="Chen C."/>
            <person name="Yanf M."/>
            <person name="Daum C."/>
            <person name="Ng V."/>
            <person name="Clum A."/>
            <person name="Steindorff A."/>
            <person name="Ohm R."/>
            <person name="Martin F."/>
            <person name="Silar P."/>
            <person name="Natvig D."/>
            <person name="Lalanne C."/>
            <person name="Gautier V."/>
            <person name="Ament-Velasquez S.L."/>
            <person name="Kruys A."/>
            <person name="Hutchinson M.I."/>
            <person name="Powell A.J."/>
            <person name="Barry K."/>
            <person name="Miller A.N."/>
            <person name="Grigoriev I.V."/>
            <person name="Debuchy R."/>
            <person name="Gladieux P."/>
            <person name="Thoren M.H."/>
            <person name="Johannesson H."/>
        </authorList>
    </citation>
    <scope>NUCLEOTIDE SEQUENCE</scope>
    <source>
        <strain evidence="3">CBS 606.72</strain>
    </source>
</reference>
<sequence>MEDDGNVIPALSRLSILDPAAHAPPSFGPVEKKIKICLLGDSGAGKTALFNILTNSSQRMEDLEPSITADCHIFPNAIGNTNRIVQVELYDLPGTSTRQRPHRLVTNFFHAAAICYSIEDSANVEAVARMWKPLLDNCLVECPVFVLGLKADLRKEYPTVQLGFDPKPDAATKELGENAARAVGAAACGECSSLVPSTISGIWGEILAEVVARIDRGEYDLALASGRGSSRQRLGSGLRAVAEMLRRNGGRFPTF</sequence>
<protein>
    <submittedName>
        <fullName evidence="3">P-loop containing nucleoside triphosphate hydrolase protein</fullName>
    </submittedName>
</protein>
<gene>
    <name evidence="3" type="ORF">B0T14DRAFT_600324</name>
</gene>
<keyword evidence="3" id="KW-0378">Hydrolase</keyword>
<proteinExistence type="predicted"/>
<keyword evidence="4" id="KW-1185">Reference proteome</keyword>
<dbReference type="PANTHER" id="PTHR24072">
    <property type="entry name" value="RHO FAMILY GTPASE"/>
    <property type="match status" value="1"/>
</dbReference>
<dbReference type="InterPro" id="IPR001806">
    <property type="entry name" value="Small_GTPase"/>
</dbReference>
<dbReference type="SUPFAM" id="SSF52540">
    <property type="entry name" value="P-loop containing nucleoside triphosphate hydrolases"/>
    <property type="match status" value="1"/>
</dbReference>
<dbReference type="GO" id="GO:0007264">
    <property type="term" value="P:small GTPase-mediated signal transduction"/>
    <property type="evidence" value="ECO:0007669"/>
    <property type="project" value="InterPro"/>
</dbReference>
<comment type="caution">
    <text evidence="3">The sequence shown here is derived from an EMBL/GenBank/DDBJ whole genome shotgun (WGS) entry which is preliminary data.</text>
</comment>
<dbReference type="GO" id="GO:0003924">
    <property type="term" value="F:GTPase activity"/>
    <property type="evidence" value="ECO:0007669"/>
    <property type="project" value="InterPro"/>
</dbReference>